<gene>
    <name evidence="2" type="ORF">AVEN_28337_1</name>
</gene>
<dbReference type="EMBL" id="BGPR01001391">
    <property type="protein sequence ID" value="GBM52739.1"/>
    <property type="molecule type" value="Genomic_DNA"/>
</dbReference>
<keyword evidence="3" id="KW-1185">Reference proteome</keyword>
<evidence type="ECO:0000256" key="1">
    <source>
        <dbReference type="SAM" id="MobiDB-lite"/>
    </source>
</evidence>
<feature type="compositionally biased region" description="Basic residues" evidence="1">
    <location>
        <begin position="48"/>
        <end position="66"/>
    </location>
</feature>
<feature type="compositionally biased region" description="Basic residues" evidence="1">
    <location>
        <begin position="31"/>
        <end position="41"/>
    </location>
</feature>
<organism evidence="2 3">
    <name type="scientific">Araneus ventricosus</name>
    <name type="common">Orbweaver spider</name>
    <name type="synonym">Epeira ventricosa</name>
    <dbReference type="NCBI Taxonomy" id="182803"/>
    <lineage>
        <taxon>Eukaryota</taxon>
        <taxon>Metazoa</taxon>
        <taxon>Ecdysozoa</taxon>
        <taxon>Arthropoda</taxon>
        <taxon>Chelicerata</taxon>
        <taxon>Arachnida</taxon>
        <taxon>Araneae</taxon>
        <taxon>Araneomorphae</taxon>
        <taxon>Entelegynae</taxon>
        <taxon>Araneoidea</taxon>
        <taxon>Araneidae</taxon>
        <taxon>Araneus</taxon>
    </lineage>
</organism>
<dbReference type="Proteomes" id="UP000499080">
    <property type="component" value="Unassembled WGS sequence"/>
</dbReference>
<feature type="compositionally biased region" description="Low complexity" evidence="1">
    <location>
        <begin position="67"/>
        <end position="77"/>
    </location>
</feature>
<protein>
    <submittedName>
        <fullName evidence="2">Uncharacterized protein</fullName>
    </submittedName>
</protein>
<evidence type="ECO:0000313" key="3">
    <source>
        <dbReference type="Proteomes" id="UP000499080"/>
    </source>
</evidence>
<proteinExistence type="predicted"/>
<accession>A0A4Y2GJ50</accession>
<comment type="caution">
    <text evidence="2">The sequence shown here is derived from an EMBL/GenBank/DDBJ whole genome shotgun (WGS) entry which is preliminary data.</text>
</comment>
<feature type="region of interest" description="Disordered" evidence="1">
    <location>
        <begin position="1"/>
        <end position="107"/>
    </location>
</feature>
<name>A0A4Y2GJ50_ARAVE</name>
<reference evidence="2 3" key="1">
    <citation type="journal article" date="2019" name="Sci. Rep.">
        <title>Orb-weaving spider Araneus ventricosus genome elucidates the spidroin gene catalogue.</title>
        <authorList>
            <person name="Kono N."/>
            <person name="Nakamura H."/>
            <person name="Ohtoshi R."/>
            <person name="Moran D.A.P."/>
            <person name="Shinohara A."/>
            <person name="Yoshida Y."/>
            <person name="Fujiwara M."/>
            <person name="Mori M."/>
            <person name="Tomita M."/>
            <person name="Arakawa K."/>
        </authorList>
    </citation>
    <scope>NUCLEOTIDE SEQUENCE [LARGE SCALE GENOMIC DNA]</scope>
</reference>
<sequence length="124" mass="13644">MDAERADNDMLSALTDDVDNWSDAEPPSTKNSRKGQKRKRYAQGGPSKRQKTGFWKKKWPKAKANAKKSSAPSSSKTKTNKNIKMSTLKTTGTSARPPGFLPAPKCSAKPLARSFMPAPRVTFM</sequence>
<evidence type="ECO:0000313" key="2">
    <source>
        <dbReference type="EMBL" id="GBM52739.1"/>
    </source>
</evidence>
<dbReference type="AlphaFoldDB" id="A0A4Y2GJ50"/>
<dbReference type="OrthoDB" id="10261556at2759"/>
<feature type="compositionally biased region" description="Polar residues" evidence="1">
    <location>
        <begin position="82"/>
        <end position="94"/>
    </location>
</feature>